<dbReference type="Gene3D" id="2.40.50.1020">
    <property type="entry name" value="LytTr DNA-binding domain"/>
    <property type="match status" value="1"/>
</dbReference>
<evidence type="ECO:0000313" key="5">
    <source>
        <dbReference type="Proteomes" id="UP000031802"/>
    </source>
</evidence>
<name>A0A0B8T367_9SPHI</name>
<keyword evidence="5" id="KW-1185">Reference proteome</keyword>
<dbReference type="PANTHER" id="PTHR37299">
    <property type="entry name" value="TRANSCRIPTIONAL REGULATOR-RELATED"/>
    <property type="match status" value="1"/>
</dbReference>
<dbReference type="Gene3D" id="3.40.50.2300">
    <property type="match status" value="1"/>
</dbReference>
<dbReference type="InterPro" id="IPR001789">
    <property type="entry name" value="Sig_transdc_resp-reg_receiver"/>
</dbReference>
<protein>
    <submittedName>
        <fullName evidence="4">Two component transcriptional regulator, LytTR family</fullName>
    </submittedName>
</protein>
<gene>
    <name evidence="4" type="ORF">DI53_0361</name>
</gene>
<dbReference type="InterPro" id="IPR011006">
    <property type="entry name" value="CheY-like_superfamily"/>
</dbReference>
<dbReference type="SMART" id="SM00850">
    <property type="entry name" value="LytTR"/>
    <property type="match status" value="1"/>
</dbReference>
<sequence>MRKIKVVGIDDEYPSLELIQYYCAQMPRVELVATFQDPEEAFKYLQIHPVELIITDINMPYLNGVELLKSLEKKPLCIFFTLETQYAVQAFELDVIHYLVKPVSFAVFEKSVQKALDFLRFRETIAEKHENNFIMFKSNYMMQKVKLDDIMWVEGFGEYIVLVTTFKRYVILERMANFVENYQRYGFIRVHKSYIVLRAHINSVSSNSVYLRGNHKLPLGRTYKVAVKSAGL</sequence>
<dbReference type="PROSITE" id="PS50110">
    <property type="entry name" value="RESPONSE_REGULATORY"/>
    <property type="match status" value="1"/>
</dbReference>
<keyword evidence="1" id="KW-0597">Phosphoprotein</keyword>
<evidence type="ECO:0000313" key="4">
    <source>
        <dbReference type="EMBL" id="KGE15927.1"/>
    </source>
</evidence>
<evidence type="ECO:0000259" key="2">
    <source>
        <dbReference type="PROSITE" id="PS50110"/>
    </source>
</evidence>
<dbReference type="AlphaFoldDB" id="A0A0B8T367"/>
<accession>A0A0B8T367</accession>
<evidence type="ECO:0000256" key="1">
    <source>
        <dbReference type="PROSITE-ProRule" id="PRU00169"/>
    </source>
</evidence>
<dbReference type="InterPro" id="IPR007492">
    <property type="entry name" value="LytTR_DNA-bd_dom"/>
</dbReference>
<dbReference type="Proteomes" id="UP000031802">
    <property type="component" value="Unassembled WGS sequence"/>
</dbReference>
<dbReference type="PATRIC" id="fig|1229276.3.peg.376"/>
<dbReference type="RefSeq" id="WP_037494710.1">
    <property type="nucleotide sequence ID" value="NZ_JJMU01000004.1"/>
</dbReference>
<dbReference type="GO" id="GO:0003677">
    <property type="term" value="F:DNA binding"/>
    <property type="evidence" value="ECO:0007669"/>
    <property type="project" value="InterPro"/>
</dbReference>
<dbReference type="EMBL" id="JJMU01000004">
    <property type="protein sequence ID" value="KGE15927.1"/>
    <property type="molecule type" value="Genomic_DNA"/>
</dbReference>
<feature type="domain" description="HTH LytTR-type" evidence="3">
    <location>
        <begin position="144"/>
        <end position="232"/>
    </location>
</feature>
<feature type="modified residue" description="4-aspartylphosphate" evidence="1">
    <location>
        <position position="56"/>
    </location>
</feature>
<dbReference type="SMART" id="SM00448">
    <property type="entry name" value="REC"/>
    <property type="match status" value="1"/>
</dbReference>
<dbReference type="PANTHER" id="PTHR37299:SF1">
    <property type="entry name" value="STAGE 0 SPORULATION PROTEIN A HOMOLOG"/>
    <property type="match status" value="1"/>
</dbReference>
<organism evidence="4 5">
    <name type="scientific">Sphingobacterium deserti</name>
    <dbReference type="NCBI Taxonomy" id="1229276"/>
    <lineage>
        <taxon>Bacteria</taxon>
        <taxon>Pseudomonadati</taxon>
        <taxon>Bacteroidota</taxon>
        <taxon>Sphingobacteriia</taxon>
        <taxon>Sphingobacteriales</taxon>
        <taxon>Sphingobacteriaceae</taxon>
        <taxon>Sphingobacterium</taxon>
    </lineage>
</organism>
<dbReference type="eggNOG" id="COG3279">
    <property type="taxonomic scope" value="Bacteria"/>
</dbReference>
<evidence type="ECO:0000259" key="3">
    <source>
        <dbReference type="PROSITE" id="PS50930"/>
    </source>
</evidence>
<dbReference type="SUPFAM" id="SSF52172">
    <property type="entry name" value="CheY-like"/>
    <property type="match status" value="1"/>
</dbReference>
<dbReference type="OrthoDB" id="9787344at2"/>
<dbReference type="STRING" id="1229276.DI53_0361"/>
<comment type="caution">
    <text evidence="4">The sequence shown here is derived from an EMBL/GenBank/DDBJ whole genome shotgun (WGS) entry which is preliminary data.</text>
</comment>
<proteinExistence type="predicted"/>
<dbReference type="GO" id="GO:0000156">
    <property type="term" value="F:phosphorelay response regulator activity"/>
    <property type="evidence" value="ECO:0007669"/>
    <property type="project" value="InterPro"/>
</dbReference>
<dbReference type="Pfam" id="PF04397">
    <property type="entry name" value="LytTR"/>
    <property type="match status" value="1"/>
</dbReference>
<feature type="domain" description="Response regulatory" evidence="2">
    <location>
        <begin position="5"/>
        <end position="116"/>
    </location>
</feature>
<reference evidence="5" key="1">
    <citation type="submission" date="2014-04" db="EMBL/GenBank/DDBJ databases">
        <title>Whole-Genome optical mapping and complete genome sequence of Sphingobacterium deserti sp. nov., a new spaces isolated from desert in the west of China.</title>
        <authorList>
            <person name="Teng C."/>
            <person name="Zhou Z."/>
            <person name="Li X."/>
            <person name="Chen M."/>
            <person name="Lin M."/>
            <person name="Wang L."/>
            <person name="Su S."/>
            <person name="Zhang C."/>
            <person name="Zhang W."/>
        </authorList>
    </citation>
    <scope>NUCLEOTIDE SEQUENCE [LARGE SCALE GENOMIC DNA]</scope>
    <source>
        <strain evidence="5">ACCC05744</strain>
    </source>
</reference>
<dbReference type="InterPro" id="IPR046947">
    <property type="entry name" value="LytR-like"/>
</dbReference>
<dbReference type="PROSITE" id="PS50930">
    <property type="entry name" value="HTH_LYTTR"/>
    <property type="match status" value="1"/>
</dbReference>
<dbReference type="Pfam" id="PF00072">
    <property type="entry name" value="Response_reg"/>
    <property type="match status" value="1"/>
</dbReference>
<reference evidence="4 5" key="2">
    <citation type="journal article" date="2015" name="PLoS ONE">
        <title>Whole-Genome Optical Mapping and Finished Genome Sequence of Sphingobacterium deserti sp. nov., a New Species Isolated from the Western Desert of China.</title>
        <authorList>
            <person name="Teng C."/>
            <person name="Zhou Z."/>
            <person name="Molnar I."/>
            <person name="Li X."/>
            <person name="Tang R."/>
            <person name="Chen M."/>
            <person name="Wang L."/>
            <person name="Su S."/>
            <person name="Zhang W."/>
            <person name="Lin M."/>
        </authorList>
    </citation>
    <scope>NUCLEOTIDE SEQUENCE [LARGE SCALE GENOMIC DNA]</scope>
    <source>
        <strain evidence="5">ACCC05744</strain>
    </source>
</reference>